<organism evidence="1 2">
    <name type="scientific">Chitiniphilus eburneus</name>
    <dbReference type="NCBI Taxonomy" id="2571148"/>
    <lineage>
        <taxon>Bacteria</taxon>
        <taxon>Pseudomonadati</taxon>
        <taxon>Pseudomonadota</taxon>
        <taxon>Betaproteobacteria</taxon>
        <taxon>Neisseriales</taxon>
        <taxon>Chitinibacteraceae</taxon>
        <taxon>Chitiniphilus</taxon>
    </lineage>
</organism>
<dbReference type="AlphaFoldDB" id="A0A4V5MRR5"/>
<accession>A0A4V5MRR5</accession>
<dbReference type="Proteomes" id="UP000310016">
    <property type="component" value="Unassembled WGS sequence"/>
</dbReference>
<dbReference type="EMBL" id="SUMF01000002">
    <property type="protein sequence ID" value="TJZ77378.1"/>
    <property type="molecule type" value="Genomic_DNA"/>
</dbReference>
<dbReference type="RefSeq" id="WP_136771854.1">
    <property type="nucleotide sequence ID" value="NZ_CP156074.1"/>
</dbReference>
<evidence type="ECO:0000313" key="2">
    <source>
        <dbReference type="Proteomes" id="UP000310016"/>
    </source>
</evidence>
<name>A0A4V5MRR5_9NEIS</name>
<comment type="caution">
    <text evidence="1">The sequence shown here is derived from an EMBL/GenBank/DDBJ whole genome shotgun (WGS) entry which is preliminary data.</text>
</comment>
<gene>
    <name evidence="1" type="ORF">FAZ21_03290</name>
</gene>
<proteinExistence type="predicted"/>
<reference evidence="1 2" key="1">
    <citation type="submission" date="2019-04" db="EMBL/GenBank/DDBJ databases">
        <title>Chitiniphilus eburnea sp. nov., a novel chitinolytic bacterium isolated from aquaculture sludge.</title>
        <authorList>
            <person name="Sheng M."/>
        </authorList>
    </citation>
    <scope>NUCLEOTIDE SEQUENCE [LARGE SCALE GENOMIC DNA]</scope>
    <source>
        <strain evidence="1 2">HX-2-15</strain>
    </source>
</reference>
<protein>
    <submittedName>
        <fullName evidence="1">Uncharacterized protein</fullName>
    </submittedName>
</protein>
<keyword evidence="2" id="KW-1185">Reference proteome</keyword>
<evidence type="ECO:0000313" key="1">
    <source>
        <dbReference type="EMBL" id="TJZ77378.1"/>
    </source>
</evidence>
<sequence length="182" mass="20322">MHKLSHAVADSWAPYSHEAVYSISSLDGGSRILAGVPDGNPTPFTHLVSCLEPPYFLLYVLHTPRGEGDAGRYQSPAISLGQFQEFMQRFGGYLSSDARFDIWAHSPAEQATIVWDRHNQLFAYGPLAKFSAELNTLGFTSGDADIPFPHQHHYRQEFDADASALLESFVWSYSTLRPEDTQ</sequence>
<dbReference type="OrthoDB" id="7823054at2"/>